<comment type="subcellular location">
    <subcellularLocation>
        <location evidence="2">Cytoplasm</location>
    </subcellularLocation>
</comment>
<comment type="cofactor">
    <cofactor evidence="1">
        <name>[4Fe-4S] cluster</name>
        <dbReference type="ChEBI" id="CHEBI:49883"/>
    </cofactor>
</comment>
<dbReference type="InterPro" id="IPR058240">
    <property type="entry name" value="rSAM_sf"/>
</dbReference>
<keyword evidence="11" id="KW-0411">Iron-sulfur</keyword>
<feature type="domain" description="Radical SAM core" evidence="12">
    <location>
        <begin position="55"/>
        <end position="282"/>
    </location>
</feature>
<dbReference type="PANTHER" id="PTHR30544">
    <property type="entry name" value="23S RRNA METHYLTRANSFERASE"/>
    <property type="match status" value="1"/>
</dbReference>
<sequence length="288" mass="32729">DEMTNLSIKNRSALKENYQIGLENPVNEQTSADGTKKYLFPAGENKFIETAFIPEEKRNTICISTQAGCKYGCVFCMTGKQGFQGNLTSGQIINQIKSLPERDLISNIVLMGMGEPLDNLQEVMKALDLLTSDWGFAMSPRRITLSTVGILPALKEFLDKSECHLALSLHTPFEKERQKLMSVENKYPFKKVLDQIKKNDWSGQRRFSIEYIVFKGLNNSPRHAKELSRLLNDIKCRVNLIRFHSIPGSELKEETPEKMEEFQNELKSQRIFTTIRKSRGQDIAAACG</sequence>
<proteinExistence type="predicted"/>
<evidence type="ECO:0000313" key="13">
    <source>
        <dbReference type="EMBL" id="GAH01916.1"/>
    </source>
</evidence>
<name>X1C1E0_9ZZZZ</name>
<evidence type="ECO:0000256" key="2">
    <source>
        <dbReference type="ARBA" id="ARBA00004496"/>
    </source>
</evidence>
<evidence type="ECO:0000256" key="7">
    <source>
        <dbReference type="ARBA" id="ARBA00022679"/>
    </source>
</evidence>
<dbReference type="InterPro" id="IPR040072">
    <property type="entry name" value="Methyltransferase_A"/>
</dbReference>
<comment type="caution">
    <text evidence="13">The sequence shown here is derived from an EMBL/GenBank/DDBJ whole genome shotgun (WGS) entry which is preliminary data.</text>
</comment>
<keyword evidence="5" id="KW-0698">rRNA processing</keyword>
<dbReference type="SFLD" id="SFLDG01062">
    <property type="entry name" value="methyltransferase_(Class_A)"/>
    <property type="match status" value="1"/>
</dbReference>
<dbReference type="Pfam" id="PF04055">
    <property type="entry name" value="Radical_SAM"/>
    <property type="match status" value="1"/>
</dbReference>
<dbReference type="SFLD" id="SFLDF00275">
    <property type="entry name" value="adenosine_C2_methyltransferase"/>
    <property type="match status" value="1"/>
</dbReference>
<dbReference type="GO" id="GO:0008173">
    <property type="term" value="F:RNA methyltransferase activity"/>
    <property type="evidence" value="ECO:0007669"/>
    <property type="project" value="InterPro"/>
</dbReference>
<dbReference type="GO" id="GO:0051539">
    <property type="term" value="F:4 iron, 4 sulfur cluster binding"/>
    <property type="evidence" value="ECO:0007669"/>
    <property type="project" value="UniProtKB-KW"/>
</dbReference>
<keyword evidence="10" id="KW-0408">Iron</keyword>
<dbReference type="GO" id="GO:0005737">
    <property type="term" value="C:cytoplasm"/>
    <property type="evidence" value="ECO:0007669"/>
    <property type="project" value="UniProtKB-SubCell"/>
</dbReference>
<dbReference type="GO" id="GO:0030488">
    <property type="term" value="P:tRNA methylation"/>
    <property type="evidence" value="ECO:0007669"/>
    <property type="project" value="InterPro"/>
</dbReference>
<evidence type="ECO:0000256" key="1">
    <source>
        <dbReference type="ARBA" id="ARBA00001966"/>
    </source>
</evidence>
<dbReference type="PANTHER" id="PTHR30544:SF5">
    <property type="entry name" value="RADICAL SAM CORE DOMAIN-CONTAINING PROTEIN"/>
    <property type="match status" value="1"/>
</dbReference>
<organism evidence="13">
    <name type="scientific">marine sediment metagenome</name>
    <dbReference type="NCBI Taxonomy" id="412755"/>
    <lineage>
        <taxon>unclassified sequences</taxon>
        <taxon>metagenomes</taxon>
        <taxon>ecological metagenomes</taxon>
    </lineage>
</organism>
<dbReference type="SFLD" id="SFLDS00029">
    <property type="entry name" value="Radical_SAM"/>
    <property type="match status" value="1"/>
</dbReference>
<protein>
    <recommendedName>
        <fullName evidence="12">Radical SAM core domain-containing protein</fullName>
    </recommendedName>
</protein>
<dbReference type="AlphaFoldDB" id="X1C1E0"/>
<keyword evidence="4" id="KW-0963">Cytoplasm</keyword>
<dbReference type="FunFam" id="3.20.20.70:FF:000014">
    <property type="entry name" value="Probable dual-specificity RNA methyltransferase RlmN"/>
    <property type="match status" value="1"/>
</dbReference>
<dbReference type="PROSITE" id="PS51918">
    <property type="entry name" value="RADICAL_SAM"/>
    <property type="match status" value="1"/>
</dbReference>
<dbReference type="InterPro" id="IPR013785">
    <property type="entry name" value="Aldolase_TIM"/>
</dbReference>
<reference evidence="13" key="1">
    <citation type="journal article" date="2014" name="Front. Microbiol.">
        <title>High frequency of phylogenetically diverse reductive dehalogenase-homologous genes in deep subseafloor sedimentary metagenomes.</title>
        <authorList>
            <person name="Kawai M."/>
            <person name="Futagami T."/>
            <person name="Toyoda A."/>
            <person name="Takaki Y."/>
            <person name="Nishi S."/>
            <person name="Hori S."/>
            <person name="Arai W."/>
            <person name="Tsubouchi T."/>
            <person name="Morono Y."/>
            <person name="Uchiyama I."/>
            <person name="Ito T."/>
            <person name="Fujiyama A."/>
            <person name="Inagaki F."/>
            <person name="Takami H."/>
        </authorList>
    </citation>
    <scope>NUCLEOTIDE SEQUENCE</scope>
    <source>
        <strain evidence="13">Expedition CK06-06</strain>
    </source>
</reference>
<evidence type="ECO:0000256" key="11">
    <source>
        <dbReference type="ARBA" id="ARBA00023014"/>
    </source>
</evidence>
<gene>
    <name evidence="13" type="ORF">S01H4_41789</name>
</gene>
<keyword evidence="8" id="KW-0949">S-adenosyl-L-methionine</keyword>
<evidence type="ECO:0000256" key="10">
    <source>
        <dbReference type="ARBA" id="ARBA00023004"/>
    </source>
</evidence>
<accession>X1C1E0</accession>
<dbReference type="InterPro" id="IPR007197">
    <property type="entry name" value="rSAM"/>
</dbReference>
<keyword evidence="9" id="KW-0479">Metal-binding</keyword>
<dbReference type="EMBL" id="BART01022885">
    <property type="protein sequence ID" value="GAH01916.1"/>
    <property type="molecule type" value="Genomic_DNA"/>
</dbReference>
<evidence type="ECO:0000256" key="5">
    <source>
        <dbReference type="ARBA" id="ARBA00022552"/>
    </source>
</evidence>
<evidence type="ECO:0000259" key="12">
    <source>
        <dbReference type="PROSITE" id="PS51918"/>
    </source>
</evidence>
<dbReference type="GO" id="GO:0046872">
    <property type="term" value="F:metal ion binding"/>
    <property type="evidence" value="ECO:0007669"/>
    <property type="project" value="UniProtKB-KW"/>
</dbReference>
<evidence type="ECO:0000256" key="9">
    <source>
        <dbReference type="ARBA" id="ARBA00022723"/>
    </source>
</evidence>
<dbReference type="NCBIfam" id="TIGR00048">
    <property type="entry name" value="rRNA_mod_RlmN"/>
    <property type="match status" value="1"/>
</dbReference>
<feature type="non-terminal residue" evidence="13">
    <location>
        <position position="288"/>
    </location>
</feature>
<keyword evidence="7" id="KW-0808">Transferase</keyword>
<dbReference type="InterPro" id="IPR004383">
    <property type="entry name" value="rRNA_lsu_MTrfase_RlmN/Cfr"/>
</dbReference>
<dbReference type="SUPFAM" id="SSF102114">
    <property type="entry name" value="Radical SAM enzymes"/>
    <property type="match status" value="1"/>
</dbReference>
<evidence type="ECO:0000256" key="8">
    <source>
        <dbReference type="ARBA" id="ARBA00022691"/>
    </source>
</evidence>
<dbReference type="CDD" id="cd01335">
    <property type="entry name" value="Radical_SAM"/>
    <property type="match status" value="1"/>
</dbReference>
<keyword evidence="6" id="KW-0489">Methyltransferase</keyword>
<dbReference type="GO" id="GO:0070475">
    <property type="term" value="P:rRNA base methylation"/>
    <property type="evidence" value="ECO:0007669"/>
    <property type="project" value="InterPro"/>
</dbReference>
<keyword evidence="3" id="KW-0004">4Fe-4S</keyword>
<feature type="non-terminal residue" evidence="13">
    <location>
        <position position="1"/>
    </location>
</feature>
<evidence type="ECO:0000256" key="3">
    <source>
        <dbReference type="ARBA" id="ARBA00022485"/>
    </source>
</evidence>
<evidence type="ECO:0000256" key="4">
    <source>
        <dbReference type="ARBA" id="ARBA00022490"/>
    </source>
</evidence>
<dbReference type="Gene3D" id="3.20.20.70">
    <property type="entry name" value="Aldolase class I"/>
    <property type="match status" value="1"/>
</dbReference>
<evidence type="ECO:0000256" key="6">
    <source>
        <dbReference type="ARBA" id="ARBA00022603"/>
    </source>
</evidence>
<dbReference type="InterPro" id="IPR027492">
    <property type="entry name" value="RNA_MTrfase_RlmN"/>
</dbReference>